<proteinExistence type="inferred from homology"/>
<evidence type="ECO:0000313" key="3">
    <source>
        <dbReference type="EMBL" id="MBD7944521.1"/>
    </source>
</evidence>
<keyword evidence="4" id="KW-1185">Reference proteome</keyword>
<dbReference type="Gene3D" id="3.90.79.10">
    <property type="entry name" value="Nucleoside Triphosphate Pyrophosphohydrolase"/>
    <property type="match status" value="1"/>
</dbReference>
<dbReference type="PANTHER" id="PTHR43736">
    <property type="entry name" value="ADP-RIBOSE PYROPHOSPHATASE"/>
    <property type="match status" value="1"/>
</dbReference>
<comment type="similarity">
    <text evidence="1">Belongs to the Nudix hydrolase family.</text>
</comment>
<sequence>MFIVNVEGAIYKEGKWLLVKRSEKEEHAAGSLAFVGGTVDQEGDAIDIFERTLHREIKEEVGIEVTNLQYVNSSSFISDTGKSVVDIVFVCDHSFGEPYVKCREEVDEIVWLTTEQILSSDEFPDYFKRNITLADQFKNT</sequence>
<dbReference type="Proteomes" id="UP000640786">
    <property type="component" value="Unassembled WGS sequence"/>
</dbReference>
<dbReference type="PANTHER" id="PTHR43736:SF1">
    <property type="entry name" value="DIHYDRONEOPTERIN TRIPHOSPHATE DIPHOSPHATASE"/>
    <property type="match status" value="1"/>
</dbReference>
<dbReference type="EMBL" id="JACSQO010000004">
    <property type="protein sequence ID" value="MBD7944521.1"/>
    <property type="molecule type" value="Genomic_DNA"/>
</dbReference>
<feature type="domain" description="Nudix hydrolase" evidence="2">
    <location>
        <begin position="1"/>
        <end position="137"/>
    </location>
</feature>
<evidence type="ECO:0000313" key="4">
    <source>
        <dbReference type="Proteomes" id="UP000640786"/>
    </source>
</evidence>
<dbReference type="Pfam" id="PF00293">
    <property type="entry name" value="NUDIX"/>
    <property type="match status" value="1"/>
</dbReference>
<accession>A0ABR8R9N3</accession>
<evidence type="ECO:0000259" key="2">
    <source>
        <dbReference type="PROSITE" id="PS51462"/>
    </source>
</evidence>
<organism evidence="3 4">
    <name type="scientific">Psychrobacillus faecigallinarum</name>
    <dbReference type="NCBI Taxonomy" id="2762235"/>
    <lineage>
        <taxon>Bacteria</taxon>
        <taxon>Bacillati</taxon>
        <taxon>Bacillota</taxon>
        <taxon>Bacilli</taxon>
        <taxon>Bacillales</taxon>
        <taxon>Bacillaceae</taxon>
        <taxon>Psychrobacillus</taxon>
    </lineage>
</organism>
<gene>
    <name evidence="3" type="ORF">H9650_10375</name>
</gene>
<reference evidence="3 4" key="1">
    <citation type="submission" date="2020-08" db="EMBL/GenBank/DDBJ databases">
        <title>A Genomic Blueprint of the Chicken Gut Microbiome.</title>
        <authorList>
            <person name="Gilroy R."/>
            <person name="Ravi A."/>
            <person name="Getino M."/>
            <person name="Pursley I."/>
            <person name="Horton D.L."/>
            <person name="Alikhan N.-F."/>
            <person name="Baker D."/>
            <person name="Gharbi K."/>
            <person name="Hall N."/>
            <person name="Watson M."/>
            <person name="Adriaenssens E.M."/>
            <person name="Foster-Nyarko E."/>
            <person name="Jarju S."/>
            <person name="Secka A."/>
            <person name="Antonio M."/>
            <person name="Oren A."/>
            <person name="Chaudhuri R."/>
            <person name="La Ragione R.M."/>
            <person name="Hildebrand F."/>
            <person name="Pallen M.J."/>
        </authorList>
    </citation>
    <scope>NUCLEOTIDE SEQUENCE [LARGE SCALE GENOMIC DNA]</scope>
    <source>
        <strain evidence="3 4">Sa2BUA9</strain>
    </source>
</reference>
<dbReference type="PROSITE" id="PS51462">
    <property type="entry name" value="NUDIX"/>
    <property type="match status" value="1"/>
</dbReference>
<dbReference type="InterPro" id="IPR000086">
    <property type="entry name" value="NUDIX_hydrolase_dom"/>
</dbReference>
<comment type="caution">
    <text evidence="3">The sequence shown here is derived from an EMBL/GenBank/DDBJ whole genome shotgun (WGS) entry which is preliminary data.</text>
</comment>
<dbReference type="RefSeq" id="WP_144536319.1">
    <property type="nucleotide sequence ID" value="NZ_JACSQO010000004.1"/>
</dbReference>
<evidence type="ECO:0000256" key="1">
    <source>
        <dbReference type="ARBA" id="ARBA00005582"/>
    </source>
</evidence>
<protein>
    <submittedName>
        <fullName evidence="3">NUDIX domain-containing protein</fullName>
    </submittedName>
</protein>
<dbReference type="InterPro" id="IPR015797">
    <property type="entry name" value="NUDIX_hydrolase-like_dom_sf"/>
</dbReference>
<dbReference type="SUPFAM" id="SSF55811">
    <property type="entry name" value="Nudix"/>
    <property type="match status" value="1"/>
</dbReference>
<name>A0ABR8R9N3_9BACI</name>